<dbReference type="PANTHER" id="PTHR33064:SF37">
    <property type="entry name" value="RIBONUCLEASE H"/>
    <property type="match status" value="1"/>
</dbReference>
<keyword evidence="2" id="KW-1185">Reference proteome</keyword>
<sequence length="110" mass="12447">MLDNIIIEPSCSPWAVLLFLLKKKDGLWRSIIDYHGIEEVMPSIKKALTSSPFLRYAAYNGKAQFVIQTDASTTTIAAILYQENGDDQWVIAYNSRLLTDAETPYSTTER</sequence>
<evidence type="ECO:0000259" key="1">
    <source>
        <dbReference type="Pfam" id="PF17919"/>
    </source>
</evidence>
<reference evidence="3" key="1">
    <citation type="submission" date="2022-11" db="UniProtKB">
        <authorList>
            <consortium name="WormBaseParasite"/>
        </authorList>
    </citation>
    <scope>IDENTIFICATION</scope>
</reference>
<dbReference type="Gene3D" id="3.10.10.10">
    <property type="entry name" value="HIV Type 1 Reverse Transcriptase, subunit A, domain 1"/>
    <property type="match status" value="1"/>
</dbReference>
<dbReference type="PANTHER" id="PTHR33064">
    <property type="entry name" value="POL PROTEIN"/>
    <property type="match status" value="1"/>
</dbReference>
<dbReference type="Proteomes" id="UP000887565">
    <property type="component" value="Unplaced"/>
</dbReference>
<evidence type="ECO:0000313" key="2">
    <source>
        <dbReference type="Proteomes" id="UP000887565"/>
    </source>
</evidence>
<name>A0A915L4W8_ROMCU</name>
<dbReference type="WBParaSite" id="nRc.2.0.1.t44820-RA">
    <property type="protein sequence ID" value="nRc.2.0.1.t44820-RA"/>
    <property type="gene ID" value="nRc.2.0.1.g44820"/>
</dbReference>
<evidence type="ECO:0000313" key="3">
    <source>
        <dbReference type="WBParaSite" id="nRc.2.0.1.t44820-RA"/>
    </source>
</evidence>
<dbReference type="SUPFAM" id="SSF56672">
    <property type="entry name" value="DNA/RNA polymerases"/>
    <property type="match status" value="2"/>
</dbReference>
<dbReference type="AlphaFoldDB" id="A0A915L4W8"/>
<organism evidence="2 3">
    <name type="scientific">Romanomermis culicivorax</name>
    <name type="common">Nematode worm</name>
    <dbReference type="NCBI Taxonomy" id="13658"/>
    <lineage>
        <taxon>Eukaryota</taxon>
        <taxon>Metazoa</taxon>
        <taxon>Ecdysozoa</taxon>
        <taxon>Nematoda</taxon>
        <taxon>Enoplea</taxon>
        <taxon>Dorylaimia</taxon>
        <taxon>Mermithida</taxon>
        <taxon>Mermithoidea</taxon>
        <taxon>Mermithidae</taxon>
        <taxon>Romanomermis</taxon>
    </lineage>
</organism>
<dbReference type="InterPro" id="IPR051320">
    <property type="entry name" value="Viral_Replic_Matur_Polypro"/>
</dbReference>
<dbReference type="Pfam" id="PF17919">
    <property type="entry name" value="RT_RNaseH_2"/>
    <property type="match status" value="1"/>
</dbReference>
<dbReference type="InterPro" id="IPR043502">
    <property type="entry name" value="DNA/RNA_pol_sf"/>
</dbReference>
<protein>
    <submittedName>
        <fullName evidence="3">Reverse transcriptase/retrotransposon-derived protein RNase H-like domain-containing protein</fullName>
    </submittedName>
</protein>
<proteinExistence type="predicted"/>
<accession>A0A915L4W8</accession>
<feature type="domain" description="Reverse transcriptase/retrotransposon-derived protein RNase H-like" evidence="1">
    <location>
        <begin position="41"/>
        <end position="110"/>
    </location>
</feature>
<dbReference type="InterPro" id="IPR041577">
    <property type="entry name" value="RT_RNaseH_2"/>
</dbReference>